<dbReference type="Proteomes" id="UP000643279">
    <property type="component" value="Unassembled WGS sequence"/>
</dbReference>
<evidence type="ECO:0000259" key="2">
    <source>
        <dbReference type="Pfam" id="PF00582"/>
    </source>
</evidence>
<dbReference type="InterPro" id="IPR014729">
    <property type="entry name" value="Rossmann-like_a/b/a_fold"/>
</dbReference>
<dbReference type="Pfam" id="PF00582">
    <property type="entry name" value="Usp"/>
    <property type="match status" value="1"/>
</dbReference>
<dbReference type="InterPro" id="IPR006016">
    <property type="entry name" value="UspA"/>
</dbReference>
<dbReference type="InterPro" id="IPR006015">
    <property type="entry name" value="Universal_stress_UspA"/>
</dbReference>
<sequence length="145" mass="15458">MTANGTYRIVVGVDGSDQSKAAMDWAIAESRLRRGEVQAVTAWSFPYVSDAMGTSWDYEIFEKDAQAILEAELERVKDQGVTVTGRIVEGNAASALIGASKEADLVAVGSRGHGGFTGMLLGSVSHQTIHHAHCPVLVFREPPAT</sequence>
<gene>
    <name evidence="3" type="ORF">GCM10007170_33240</name>
</gene>
<organism evidence="3 4">
    <name type="scientific">Arthrobacter liuii</name>
    <dbReference type="NCBI Taxonomy" id="1476996"/>
    <lineage>
        <taxon>Bacteria</taxon>
        <taxon>Bacillati</taxon>
        <taxon>Actinomycetota</taxon>
        <taxon>Actinomycetes</taxon>
        <taxon>Micrococcales</taxon>
        <taxon>Micrococcaceae</taxon>
        <taxon>Arthrobacter</taxon>
    </lineage>
</organism>
<comment type="caution">
    <text evidence="3">The sequence shown here is derived from an EMBL/GenBank/DDBJ whole genome shotgun (WGS) entry which is preliminary data.</text>
</comment>
<evidence type="ECO:0000256" key="1">
    <source>
        <dbReference type="ARBA" id="ARBA00008791"/>
    </source>
</evidence>
<comment type="similarity">
    <text evidence="1">Belongs to the universal stress protein A family.</text>
</comment>
<name>A0ABQ2AVL7_9MICC</name>
<reference evidence="4" key="1">
    <citation type="journal article" date="2019" name="Int. J. Syst. Evol. Microbiol.">
        <title>The Global Catalogue of Microorganisms (GCM) 10K type strain sequencing project: providing services to taxonomists for standard genome sequencing and annotation.</title>
        <authorList>
            <consortium name="The Broad Institute Genomics Platform"/>
            <consortium name="The Broad Institute Genome Sequencing Center for Infectious Disease"/>
            <person name="Wu L."/>
            <person name="Ma J."/>
        </authorList>
    </citation>
    <scope>NUCLEOTIDE SEQUENCE [LARGE SCALE GENOMIC DNA]</scope>
    <source>
        <strain evidence="4">CGMCC 1.12778</strain>
    </source>
</reference>
<dbReference type="SUPFAM" id="SSF52402">
    <property type="entry name" value="Adenine nucleotide alpha hydrolases-like"/>
    <property type="match status" value="1"/>
</dbReference>
<dbReference type="PRINTS" id="PR01438">
    <property type="entry name" value="UNVRSLSTRESS"/>
</dbReference>
<dbReference type="EMBL" id="BMFW01000020">
    <property type="protein sequence ID" value="GGH99123.1"/>
    <property type="molecule type" value="Genomic_DNA"/>
</dbReference>
<evidence type="ECO:0000313" key="3">
    <source>
        <dbReference type="EMBL" id="GGH99123.1"/>
    </source>
</evidence>
<dbReference type="Gene3D" id="3.40.50.620">
    <property type="entry name" value="HUPs"/>
    <property type="match status" value="1"/>
</dbReference>
<evidence type="ECO:0000313" key="4">
    <source>
        <dbReference type="Proteomes" id="UP000643279"/>
    </source>
</evidence>
<accession>A0ABQ2AVL7</accession>
<dbReference type="PANTHER" id="PTHR46553">
    <property type="entry name" value="ADENINE NUCLEOTIDE ALPHA HYDROLASES-LIKE SUPERFAMILY PROTEIN"/>
    <property type="match status" value="1"/>
</dbReference>
<dbReference type="RefSeq" id="WP_188572673.1">
    <property type="nucleotide sequence ID" value="NZ_BMFW01000020.1"/>
</dbReference>
<dbReference type="PANTHER" id="PTHR46553:SF3">
    <property type="entry name" value="ADENINE NUCLEOTIDE ALPHA HYDROLASES-LIKE SUPERFAMILY PROTEIN"/>
    <property type="match status" value="1"/>
</dbReference>
<protein>
    <recommendedName>
        <fullName evidence="2">UspA domain-containing protein</fullName>
    </recommendedName>
</protein>
<keyword evidence="4" id="KW-1185">Reference proteome</keyword>
<proteinExistence type="inferred from homology"/>
<feature type="domain" description="UspA" evidence="2">
    <location>
        <begin position="8"/>
        <end position="140"/>
    </location>
</feature>